<feature type="domain" description="FHA" evidence="2">
    <location>
        <begin position="27"/>
        <end position="77"/>
    </location>
</feature>
<dbReference type="Proteomes" id="UP000295361">
    <property type="component" value="Unassembled WGS sequence"/>
</dbReference>
<feature type="region of interest" description="Disordered" evidence="1">
    <location>
        <begin position="144"/>
        <end position="197"/>
    </location>
</feature>
<feature type="compositionally biased region" description="Pro residues" evidence="1">
    <location>
        <begin position="389"/>
        <end position="398"/>
    </location>
</feature>
<name>A0A4R6QIT3_9BURK</name>
<dbReference type="Pfam" id="PF00498">
    <property type="entry name" value="FHA"/>
    <property type="match status" value="1"/>
</dbReference>
<evidence type="ECO:0000313" key="3">
    <source>
        <dbReference type="EMBL" id="TDP62848.1"/>
    </source>
</evidence>
<dbReference type="SMART" id="SM00240">
    <property type="entry name" value="FHA"/>
    <property type="match status" value="1"/>
</dbReference>
<evidence type="ECO:0000256" key="1">
    <source>
        <dbReference type="SAM" id="MobiDB-lite"/>
    </source>
</evidence>
<dbReference type="CDD" id="cd00060">
    <property type="entry name" value="FHA"/>
    <property type="match status" value="1"/>
</dbReference>
<dbReference type="InterPro" id="IPR017735">
    <property type="entry name" value="T6SS_FHA"/>
</dbReference>
<protein>
    <submittedName>
        <fullName evidence="3">FHA domain protein</fullName>
    </submittedName>
</protein>
<dbReference type="Gene3D" id="2.60.200.20">
    <property type="match status" value="1"/>
</dbReference>
<dbReference type="InterPro" id="IPR046883">
    <property type="entry name" value="T6SS_FHA_C"/>
</dbReference>
<dbReference type="InterPro" id="IPR000253">
    <property type="entry name" value="FHA_dom"/>
</dbReference>
<feature type="compositionally biased region" description="Pro residues" evidence="1">
    <location>
        <begin position="368"/>
        <end position="380"/>
    </location>
</feature>
<dbReference type="Pfam" id="PF20232">
    <property type="entry name" value="T6SS_FHA_C"/>
    <property type="match status" value="1"/>
</dbReference>
<keyword evidence="4" id="KW-1185">Reference proteome</keyword>
<dbReference type="NCBIfam" id="TIGR03354">
    <property type="entry name" value="VI_FHA"/>
    <property type="match status" value="1"/>
</dbReference>
<sequence length="604" mass="62041">MITLTVTSFNGAPSDIPLSASFDELGGTIGRADTNQLVLPDPDRAISRVHAQIVFRAGGFAVVDRGSNPILVNGKAVGSGREAPVADGDQLQIGGYVLAIKRSATTAKSTPDDPFADLLGPAAGARGPAAAQAPAARTPGLVDPLAAFGFEPTPQTSPGIYSRPPTAPPPAAPSAGGIPDDWDPFAPDPVAARPAAQDLARSLGSGGNFGLDAGSAAPSALIPDLPSSGPGNDNSLDNLFGLKPGMGGDPLANSALDAPMAKPNMAASHDPLASLNSAPKASAASASDAFSDLNRPFVPPPAIGAKPVAPPLPPVELIPPLTDIKPALPSGAVLSWDAPSGDGHTVIRPSAKMTTEARIAPPAAAKPAAPPPAPAQPDYPPTGMARPPATAPATPPARAPVAAGSADTEALLAAFREGLATPTVQIDTLTPELMKLIGQLVHESAKGTVDLLVARAALKREVRAEATMIVARENNPLKFSPSVEAALQHLLSPPTRGFMPAAPAMRDAYDDLRAHQFGFIAGMRAALEGVLARFDPAELEGRLSQRSGLMSILPGSRKARMWEVFIEHYAQIRSDASDDFHTLFGKAFLEAYEEHIDQLKGDSP</sequence>
<feature type="region of interest" description="Disordered" evidence="1">
    <location>
        <begin position="362"/>
        <end position="404"/>
    </location>
</feature>
<dbReference type="InParanoid" id="A0A4R6QIT3"/>
<gene>
    <name evidence="3" type="ORF">DES47_106143</name>
</gene>
<proteinExistence type="predicted"/>
<evidence type="ECO:0000259" key="2">
    <source>
        <dbReference type="PROSITE" id="PS50006"/>
    </source>
</evidence>
<evidence type="ECO:0000313" key="4">
    <source>
        <dbReference type="Proteomes" id="UP000295361"/>
    </source>
</evidence>
<dbReference type="RefSeq" id="WP_133702865.1">
    <property type="nucleotide sequence ID" value="NZ_SNXS01000006.1"/>
</dbReference>
<comment type="caution">
    <text evidence="3">The sequence shown here is derived from an EMBL/GenBank/DDBJ whole genome shotgun (WGS) entry which is preliminary data.</text>
</comment>
<dbReference type="AlphaFoldDB" id="A0A4R6QIT3"/>
<organism evidence="3 4">
    <name type="scientific">Roseateles toxinivorans</name>
    <dbReference type="NCBI Taxonomy" id="270368"/>
    <lineage>
        <taxon>Bacteria</taxon>
        <taxon>Pseudomonadati</taxon>
        <taxon>Pseudomonadota</taxon>
        <taxon>Betaproteobacteria</taxon>
        <taxon>Burkholderiales</taxon>
        <taxon>Sphaerotilaceae</taxon>
        <taxon>Roseateles</taxon>
    </lineage>
</organism>
<dbReference type="InterPro" id="IPR008984">
    <property type="entry name" value="SMAD_FHA_dom_sf"/>
</dbReference>
<reference evidence="3 4" key="1">
    <citation type="submission" date="2019-03" db="EMBL/GenBank/DDBJ databases">
        <title>Genomic Encyclopedia of Type Strains, Phase IV (KMG-IV): sequencing the most valuable type-strain genomes for metagenomic binning, comparative biology and taxonomic classification.</title>
        <authorList>
            <person name="Goeker M."/>
        </authorList>
    </citation>
    <scope>NUCLEOTIDE SEQUENCE [LARGE SCALE GENOMIC DNA]</scope>
    <source>
        <strain evidence="3 4">DSM 16998</strain>
    </source>
</reference>
<dbReference type="PROSITE" id="PS50006">
    <property type="entry name" value="FHA_DOMAIN"/>
    <property type="match status" value="1"/>
</dbReference>
<feature type="region of interest" description="Disordered" evidence="1">
    <location>
        <begin position="221"/>
        <end position="242"/>
    </location>
</feature>
<dbReference type="OrthoDB" id="273564at2"/>
<accession>A0A4R6QIT3</accession>
<dbReference type="EMBL" id="SNXS01000006">
    <property type="protein sequence ID" value="TDP62848.1"/>
    <property type="molecule type" value="Genomic_DNA"/>
</dbReference>
<dbReference type="SUPFAM" id="SSF49879">
    <property type="entry name" value="SMAD/FHA domain"/>
    <property type="match status" value="1"/>
</dbReference>